<dbReference type="EMBL" id="JAAPAO010000017">
    <property type="protein sequence ID" value="KAF4677288.1"/>
    <property type="molecule type" value="Genomic_DNA"/>
</dbReference>
<gene>
    <name evidence="1" type="ORF">FOL47_002527</name>
</gene>
<organism evidence="1 2">
    <name type="scientific">Perkinsus chesapeaki</name>
    <name type="common">Clam parasite</name>
    <name type="synonym">Perkinsus andrewsi</name>
    <dbReference type="NCBI Taxonomy" id="330153"/>
    <lineage>
        <taxon>Eukaryota</taxon>
        <taxon>Sar</taxon>
        <taxon>Alveolata</taxon>
        <taxon>Perkinsozoa</taxon>
        <taxon>Perkinsea</taxon>
        <taxon>Perkinsida</taxon>
        <taxon>Perkinsidae</taxon>
        <taxon>Perkinsus</taxon>
    </lineage>
</organism>
<name>A0A7J6N076_PERCH</name>
<proteinExistence type="predicted"/>
<evidence type="ECO:0000313" key="1">
    <source>
        <dbReference type="EMBL" id="KAF4677288.1"/>
    </source>
</evidence>
<protein>
    <submittedName>
        <fullName evidence="1">Uncharacterized protein</fullName>
    </submittedName>
</protein>
<comment type="caution">
    <text evidence="1">The sequence shown here is derived from an EMBL/GenBank/DDBJ whole genome shotgun (WGS) entry which is preliminary data.</text>
</comment>
<keyword evidence="2" id="KW-1185">Reference proteome</keyword>
<sequence>MASTTSALLNQGAGAGVLMIGTHVPINYNGFLHVLWKKTNTHQAIAEAHKMCPRLFGKSPMTSWLTLGWQWVFLKQAEEQMRKLAAASSTIEIDTLTVEPTLSTLPLTEPMREHVRMVLEAVERGDIIHQLDFYSIPAARVDRAYYIAGTTEPGMGHRGYYPFEDSFRLSTEPVNTHTELMQLVRAKGMVLRVHMVANVRQTYWVEGRNGEKVFGSRDFVDCRTLSGKTLASHSFAFECALEAEGAPEISDDPLPPGIPRMKPVSTEANPWKIADANGGIIDDAHFCLARIAELASKLWGGLSGLCAYDPRAGRQDESAGDFNCFTPAMEAHIRATIAEAKIGNIRHKFEIHKFAGSRVDKQFWIAGTKETDPQMDLYRFYGNRYCTEKRHIYRDAIQLARGAGLVARMHIVVNLRQTYWVEDHHGDPLVGYPNGEDPSSGNSGPVAEHIVIMEAGMEYEPDPTHPLDDNFVPITESGRIWRLADVNEVVPVKPVVEGVNMHLYW</sequence>
<accession>A0A7J6N076</accession>
<dbReference type="OrthoDB" id="10445713at2759"/>
<dbReference type="AlphaFoldDB" id="A0A7J6N076"/>
<reference evidence="1 2" key="1">
    <citation type="submission" date="2020-04" db="EMBL/GenBank/DDBJ databases">
        <title>Perkinsus chesapeaki whole genome sequence.</title>
        <authorList>
            <person name="Bogema D.R."/>
        </authorList>
    </citation>
    <scope>NUCLEOTIDE SEQUENCE [LARGE SCALE GENOMIC DNA]</scope>
    <source>
        <strain evidence="1">ATCC PRA-425</strain>
    </source>
</reference>
<evidence type="ECO:0000313" key="2">
    <source>
        <dbReference type="Proteomes" id="UP000591131"/>
    </source>
</evidence>
<dbReference type="Proteomes" id="UP000591131">
    <property type="component" value="Unassembled WGS sequence"/>
</dbReference>